<feature type="transmembrane region" description="Helical" evidence="1">
    <location>
        <begin position="6"/>
        <end position="26"/>
    </location>
</feature>
<reference evidence="3" key="1">
    <citation type="submission" date="2018-05" db="EMBL/GenBank/DDBJ databases">
        <authorList>
            <person name="Lanie J.A."/>
            <person name="Ng W.-L."/>
            <person name="Kazmierczak K.M."/>
            <person name="Andrzejewski T.M."/>
            <person name="Davidsen T.M."/>
            <person name="Wayne K.J."/>
            <person name="Tettelin H."/>
            <person name="Glass J.I."/>
            <person name="Rusch D."/>
            <person name="Podicherti R."/>
            <person name="Tsui H.-C.T."/>
            <person name="Winkler M.E."/>
        </authorList>
    </citation>
    <scope>NUCLEOTIDE SEQUENCE</scope>
</reference>
<proteinExistence type="predicted"/>
<feature type="domain" description="Aerotolerance regulator N-terminal" evidence="2">
    <location>
        <begin position="1"/>
        <end position="76"/>
    </location>
</feature>
<evidence type="ECO:0000259" key="2">
    <source>
        <dbReference type="Pfam" id="PF07584"/>
    </source>
</evidence>
<gene>
    <name evidence="3" type="ORF">METZ01_LOCUS469525</name>
</gene>
<dbReference type="Pfam" id="PF07584">
    <property type="entry name" value="BatA"/>
    <property type="match status" value="1"/>
</dbReference>
<protein>
    <recommendedName>
        <fullName evidence="2">Aerotolerance regulator N-terminal domain-containing protein</fullName>
    </recommendedName>
</protein>
<dbReference type="InterPro" id="IPR011933">
    <property type="entry name" value="Double_TM_dom"/>
</dbReference>
<dbReference type="AlphaFoldDB" id="A0A383BA02"/>
<accession>A0A383BA02</accession>
<name>A0A383BA02_9ZZZZ</name>
<dbReference type="PANTHER" id="PTHR37464">
    <property type="entry name" value="BLL2463 PROTEIN"/>
    <property type="match status" value="1"/>
</dbReference>
<dbReference type="EMBL" id="UINC01198625">
    <property type="protein sequence ID" value="SVE16671.1"/>
    <property type="molecule type" value="Genomic_DNA"/>
</dbReference>
<feature type="transmembrane region" description="Helical" evidence="1">
    <location>
        <begin position="56"/>
        <end position="74"/>
    </location>
</feature>
<keyword evidence="1" id="KW-0812">Transmembrane</keyword>
<dbReference type="PANTHER" id="PTHR37464:SF1">
    <property type="entry name" value="BLL2463 PROTEIN"/>
    <property type="match status" value="1"/>
</dbReference>
<dbReference type="NCBIfam" id="TIGR02226">
    <property type="entry name" value="two_anch"/>
    <property type="match status" value="1"/>
</dbReference>
<feature type="non-terminal residue" evidence="3">
    <location>
        <position position="108"/>
    </location>
</feature>
<dbReference type="InterPro" id="IPR024163">
    <property type="entry name" value="Aerotolerance_reg_N"/>
</dbReference>
<keyword evidence="1" id="KW-0472">Membrane</keyword>
<evidence type="ECO:0000256" key="1">
    <source>
        <dbReference type="SAM" id="Phobius"/>
    </source>
</evidence>
<sequence>MRYQNPQLLLALFAIAIPIIIHLFNLRKYKTVRFSSIRFLKEIKQAKRSYSRLKNLLILLSRILAITFLVLAFAKPFIPSKEQETEIDENIFFYIDNSFSMESVSADG</sequence>
<organism evidence="3">
    <name type="scientific">marine metagenome</name>
    <dbReference type="NCBI Taxonomy" id="408172"/>
    <lineage>
        <taxon>unclassified sequences</taxon>
        <taxon>metagenomes</taxon>
        <taxon>ecological metagenomes</taxon>
    </lineage>
</organism>
<evidence type="ECO:0000313" key="3">
    <source>
        <dbReference type="EMBL" id="SVE16671.1"/>
    </source>
</evidence>
<keyword evidence="1" id="KW-1133">Transmembrane helix</keyword>